<sequence>MDASTRTCFIFVRYKNIITSISLMVMVFKTSVQTTAEVRNLAPLLDHTVGGRWNFDLDDCDKVLRIECPLSDRDTVIALLEQQGYACAELRD</sequence>
<dbReference type="EMBL" id="JAHESF010000007">
    <property type="protein sequence ID" value="MBT1696977.1"/>
    <property type="molecule type" value="Genomic_DNA"/>
</dbReference>
<dbReference type="AlphaFoldDB" id="A0AAP2DKS0"/>
<evidence type="ECO:0000313" key="1">
    <source>
        <dbReference type="EMBL" id="MBT1696977.1"/>
    </source>
</evidence>
<name>A0AAP2DKS0_9BACT</name>
<evidence type="ECO:0000313" key="2">
    <source>
        <dbReference type="Proteomes" id="UP001319200"/>
    </source>
</evidence>
<reference evidence="1 2" key="1">
    <citation type="submission" date="2021-05" db="EMBL/GenBank/DDBJ databases">
        <title>A Polyphasic approach of four new species of the genus Ohtaekwangia: Ohtaekwangia histidinii sp. nov., Ohtaekwangia cretensis sp. nov., Ohtaekwangia indiensis sp. nov., Ohtaekwangia reichenbachii sp. nov. from diverse environment.</title>
        <authorList>
            <person name="Octaviana S."/>
        </authorList>
    </citation>
    <scope>NUCLEOTIDE SEQUENCE [LARGE SCALE GENOMIC DNA]</scope>
    <source>
        <strain evidence="1 2">PWU4</strain>
    </source>
</reference>
<keyword evidence="2" id="KW-1185">Reference proteome</keyword>
<organism evidence="1 2">
    <name type="scientific">Chryseosolibacter histidini</name>
    <dbReference type="NCBI Taxonomy" id="2782349"/>
    <lineage>
        <taxon>Bacteria</taxon>
        <taxon>Pseudomonadati</taxon>
        <taxon>Bacteroidota</taxon>
        <taxon>Cytophagia</taxon>
        <taxon>Cytophagales</taxon>
        <taxon>Chryseotaleaceae</taxon>
        <taxon>Chryseosolibacter</taxon>
    </lineage>
</organism>
<dbReference type="Proteomes" id="UP001319200">
    <property type="component" value="Unassembled WGS sequence"/>
</dbReference>
<gene>
    <name evidence="1" type="ORF">KK083_08840</name>
</gene>
<accession>A0AAP2DKS0</accession>
<dbReference type="RefSeq" id="WP_254162606.1">
    <property type="nucleotide sequence ID" value="NZ_JAHESF010000007.1"/>
</dbReference>
<protein>
    <submittedName>
        <fullName evidence="1">Uncharacterized protein</fullName>
    </submittedName>
</protein>
<comment type="caution">
    <text evidence="1">The sequence shown here is derived from an EMBL/GenBank/DDBJ whole genome shotgun (WGS) entry which is preliminary data.</text>
</comment>
<proteinExistence type="predicted"/>